<keyword evidence="24" id="KW-1185">Reference proteome</keyword>
<feature type="domain" description="PHD-type" evidence="22">
    <location>
        <begin position="1163"/>
        <end position="1295"/>
    </location>
</feature>
<name>A0A9Q1G0F9_SYNKA</name>
<dbReference type="InterPro" id="IPR029063">
    <property type="entry name" value="SAM-dependent_MTases_sf"/>
</dbReference>
<dbReference type="GO" id="GO:0051301">
    <property type="term" value="P:cell division"/>
    <property type="evidence" value="ECO:0007669"/>
    <property type="project" value="UniProtKB-KW"/>
</dbReference>
<keyword evidence="6" id="KW-0489">Methyltransferase</keyword>
<dbReference type="InterPro" id="IPR049554">
    <property type="entry name" value="DNMT3_ADD_PHD"/>
</dbReference>
<evidence type="ECO:0000259" key="22">
    <source>
        <dbReference type="PROSITE" id="PS51533"/>
    </source>
</evidence>
<sequence>MRSNTIVNIFSCGCSLFTISIVTWSSFKLGLGKMAVNVTLTSDNNYNQFELLAWLNESLQTKFNKVEQICSGAAFCQLMDWLFPGSIKLEKVKFQAQTEVEFIHNYSLLQASFRHTGITKSLSVEELISGNFENSFMFLKWFKLLFEANYNGQKYNAFEAREGQVILPAKCSPVSPQKAKAVNIPHPGSESGKDADRKDKRRRSVLFLDSWQDIFLWVSRSQLGDSYGYCELCDTSINISHRGQKDLRRHEQSQRHCLNVEKASPLQKDRSGMEAPAETFPFSINMLKFLEKHRSSQGVLKSQQSGGKVSHHTARVLLGLDYPKDIVAICSQVPYCVYLYRGMELDKENTVSLVLVGFFDEKTDRNCIRLLDVIQPPEDTDAAEFTSLVNTLNKFSIMLCNFMTFYTNGDAKFTQLFFVRLQKMNPGIVPLCSLYGLADHACQSGLKALPSQVEELVINIHDHYSTCPTTNDNLKEIFVNIGTSDNTLPISAQCLVLRSIIQKLLNMWPDLISYFKSCSGKGDKTDQICAQLENPQVRLTFMFLGHALEPLCAFQRKLNCSGDASMMDLAEILLEASGLRHLYAASFLCPEAVVKFLSGYNTELLRNKVNHLPETEMNVGAPAREFLAQHENELTGTMATLAEDVVAFYTALMGSLAGSLPLTDITLRTISLLLKPMGKRNLTGKMVADLGSHLGLCKTPEKATQLMNEFTDCQFLDGEEESPADSRGPSLGQQWGTVLKTIDRMSILRKLILTFLSLPCPPLAPEETFLRALGTGDVGPLDETETDCEFTDDSAASLDLEILSPPASNRSRIRNRNQITCRPLDVIDLTECETTAQSKESHKPDPKASGPIVIDDDIICTSTSYQEVKKDNNTSTPSKPPKKSFPYLDGKGFIVGELVWGQVEGFSLWPGLVVGWRFKHAPTGMRMVEWFGDGLFSEIHINGLQNLAAFAKCFCAKSFADQTIYKDAISQCLQLAADRCGKTFPAAQLEKGNTRLQLLMDWAFGGFKPTGPDAFRPPLQTDDELLINLSPVLKKKERAIAKQESGHTKQESTHTRKESADQKQCSTNGKQESVHVKQGSSSKKQELSFNGKQESFNRKQDSISRKKESVDGKQELVNEKADMTDPAVSEPPLKKLKQTCKSKDSRSICNQERLQAREQMVHNVLKNRKKIEDFCLSCGTTEIEIVHPLFEGSLCLKCKANFTETLYRYDEDGYQSYCTVCCAGLEVILCGNASCCRSYCVDCLDILVSPGTFDQLTQVDPWSCYLCIPSKRYGVLKSRLDWSVRVQGFFANNSGMEFEPHRVYPSIPANQRRPIKVLSLFDGIATGYLVLKDLGFKVDRYVASEICEDSIAVGKINHEGRIVHVNDARTITKKHIAEWGPFDLLIGGSPCNDLSIVNPARKGLFEGTGRLFFEYYRLLNILKPKEDDNRPFFWLFENVVAMNHRDKEDICRFLECNPILIDAVKVDLQQCLELGRQAKFTKVRTITTGSNSLKQGKTDICPVTTTNGKDDILWITEMEKIFGFPKHYTDVNNMNRGQRQKHREFILNKKMAVNVYSTSVTSDNLSRHDMLAWINESLQITLTKIELLCSGAAYCQFMDMLFPGSVPLKKVKFAAKLEHEFIHNYKLLQAGFKKMNVDKIIPVDKLIKGKFQDNFEFVQWFKKFFDANYDGKEYDPVEARQGQDTAPLPTPSMSALNKPKKILNTDEATGPKRITKPAAAIAPQRSAAVAKPPA</sequence>
<keyword evidence="19" id="KW-0812">Transmembrane</keyword>
<keyword evidence="16" id="KW-0539">Nucleus</keyword>
<feature type="compositionally biased region" description="Polar residues" evidence="18">
    <location>
        <begin position="1062"/>
        <end position="1071"/>
    </location>
</feature>
<dbReference type="SMART" id="SM00293">
    <property type="entry name" value="PWWP"/>
    <property type="match status" value="1"/>
</dbReference>
<dbReference type="Gene3D" id="1.10.418.10">
    <property type="entry name" value="Calponin-like domain"/>
    <property type="match status" value="2"/>
</dbReference>
<evidence type="ECO:0000256" key="17">
    <source>
        <dbReference type="ARBA" id="ARBA00023306"/>
    </source>
</evidence>
<evidence type="ECO:0000259" key="20">
    <source>
        <dbReference type="PROSITE" id="PS50021"/>
    </source>
</evidence>
<dbReference type="InterPro" id="IPR025766">
    <property type="entry name" value="ADD"/>
</dbReference>
<keyword evidence="5" id="KW-0678">Repressor</keyword>
<dbReference type="Gene3D" id="2.30.30.140">
    <property type="match status" value="1"/>
</dbReference>
<keyword evidence="17" id="KW-0131">Cell cycle</keyword>
<keyword evidence="4" id="KW-0963">Cytoplasm</keyword>
<evidence type="ECO:0000256" key="16">
    <source>
        <dbReference type="ARBA" id="ARBA00023242"/>
    </source>
</evidence>
<dbReference type="SUPFAM" id="SSF53335">
    <property type="entry name" value="S-adenosyl-L-methionine-dependent methyltransferases"/>
    <property type="match status" value="1"/>
</dbReference>
<dbReference type="PROSITE" id="PS00094">
    <property type="entry name" value="C5_MTASE_1"/>
    <property type="match status" value="1"/>
</dbReference>
<evidence type="ECO:0000256" key="19">
    <source>
        <dbReference type="SAM" id="Phobius"/>
    </source>
</evidence>
<dbReference type="Gene3D" id="1.10.720.50">
    <property type="entry name" value="PWWP, helical domain"/>
    <property type="match status" value="1"/>
</dbReference>
<dbReference type="SUPFAM" id="SSF63748">
    <property type="entry name" value="Tudor/PWWP/MBT"/>
    <property type="match status" value="1"/>
</dbReference>
<dbReference type="InterPro" id="IPR001715">
    <property type="entry name" value="CH_dom"/>
</dbReference>
<evidence type="ECO:0000256" key="5">
    <source>
        <dbReference type="ARBA" id="ARBA00022491"/>
    </source>
</evidence>
<dbReference type="GO" id="GO:0032259">
    <property type="term" value="P:methylation"/>
    <property type="evidence" value="ECO:0007669"/>
    <property type="project" value="UniProtKB-KW"/>
</dbReference>
<dbReference type="FunFam" id="1.10.418.10:FF:000028">
    <property type="entry name" value="RP/EB family microtubule-associated protein"/>
    <property type="match status" value="1"/>
</dbReference>
<dbReference type="GO" id="GO:0008168">
    <property type="term" value="F:methyltransferase activity"/>
    <property type="evidence" value="ECO:0007669"/>
    <property type="project" value="UniProtKB-KW"/>
</dbReference>
<evidence type="ECO:0000256" key="3">
    <source>
        <dbReference type="ARBA" id="ARBA00010729"/>
    </source>
</evidence>
<keyword evidence="13" id="KW-0498">Mitosis</keyword>
<dbReference type="InterPro" id="IPR040552">
    <property type="entry name" value="DNMT3_ADD_GATA1-like"/>
</dbReference>
<dbReference type="Pfam" id="PF17980">
    <property type="entry name" value="ADD_DNMT3"/>
    <property type="match status" value="1"/>
</dbReference>
<comment type="subcellular location">
    <subcellularLocation>
        <location evidence="2">Cytoplasm</location>
        <location evidence="2">Cytoskeleton</location>
    </subcellularLocation>
    <subcellularLocation>
        <location evidence="1">Nucleus</location>
    </subcellularLocation>
</comment>
<reference evidence="23" key="1">
    <citation type="journal article" date="2023" name="Science">
        <title>Genome structures resolve the early diversification of teleost fishes.</title>
        <authorList>
            <person name="Parey E."/>
            <person name="Louis A."/>
            <person name="Montfort J."/>
            <person name="Bouchez O."/>
            <person name="Roques C."/>
            <person name="Iampietro C."/>
            <person name="Lluch J."/>
            <person name="Castinel A."/>
            <person name="Donnadieu C."/>
            <person name="Desvignes T."/>
            <person name="Floi Bucao C."/>
            <person name="Jouanno E."/>
            <person name="Wen M."/>
            <person name="Mejri S."/>
            <person name="Dirks R."/>
            <person name="Jansen H."/>
            <person name="Henkel C."/>
            <person name="Chen W.J."/>
            <person name="Zahm M."/>
            <person name="Cabau C."/>
            <person name="Klopp C."/>
            <person name="Thompson A.W."/>
            <person name="Robinson-Rechavi M."/>
            <person name="Braasch I."/>
            <person name="Lecointre G."/>
            <person name="Bobe J."/>
            <person name="Postlethwait J.H."/>
            <person name="Berthelot C."/>
            <person name="Roest Crollius H."/>
            <person name="Guiguen Y."/>
        </authorList>
    </citation>
    <scope>NUCLEOTIDE SEQUENCE</scope>
    <source>
        <strain evidence="23">WJC10195</strain>
    </source>
</reference>
<comment type="similarity">
    <text evidence="3">Belongs to the MAPRE family.</text>
</comment>
<dbReference type="InterPro" id="IPR027328">
    <property type="entry name" value="MAPRE"/>
</dbReference>
<feature type="transmembrane region" description="Helical" evidence="19">
    <location>
        <begin position="7"/>
        <end position="27"/>
    </location>
</feature>
<evidence type="ECO:0000256" key="4">
    <source>
        <dbReference type="ARBA" id="ARBA00022490"/>
    </source>
</evidence>
<keyword evidence="19" id="KW-1133">Transmembrane helix</keyword>
<feature type="region of interest" description="Disordered" evidence="18">
    <location>
        <begin position="1037"/>
        <end position="1114"/>
    </location>
</feature>
<protein>
    <recommendedName>
        <fullName evidence="25">DNA (cytosine-5-)-methyltransferase</fullName>
    </recommendedName>
</protein>
<dbReference type="GO" id="GO:0008017">
    <property type="term" value="F:microtubule binding"/>
    <property type="evidence" value="ECO:0007669"/>
    <property type="project" value="InterPro"/>
</dbReference>
<dbReference type="EMBL" id="JAINUF010000003">
    <property type="protein sequence ID" value="KAJ8370717.1"/>
    <property type="molecule type" value="Genomic_DNA"/>
</dbReference>
<keyword evidence="8" id="KW-0808">Transferase</keyword>
<dbReference type="PROSITE" id="PS50812">
    <property type="entry name" value="PWWP"/>
    <property type="match status" value="1"/>
</dbReference>
<dbReference type="GO" id="GO:0005874">
    <property type="term" value="C:microtubule"/>
    <property type="evidence" value="ECO:0007669"/>
    <property type="project" value="UniProtKB-KW"/>
</dbReference>
<keyword evidence="10" id="KW-0493">Microtubule</keyword>
<feature type="domain" description="Calponin-homology (CH)" evidence="20">
    <location>
        <begin position="45"/>
        <end position="147"/>
    </location>
</feature>
<evidence type="ECO:0000256" key="13">
    <source>
        <dbReference type="ARBA" id="ARBA00022776"/>
    </source>
</evidence>
<evidence type="ECO:0000313" key="24">
    <source>
        <dbReference type="Proteomes" id="UP001152622"/>
    </source>
</evidence>
<dbReference type="GO" id="GO:0010468">
    <property type="term" value="P:regulation of gene expression"/>
    <property type="evidence" value="ECO:0007669"/>
    <property type="project" value="UniProtKB-ARBA"/>
</dbReference>
<evidence type="ECO:0000256" key="9">
    <source>
        <dbReference type="ARBA" id="ARBA00022691"/>
    </source>
</evidence>
<keyword evidence="11" id="KW-0479">Metal-binding</keyword>
<feature type="compositionally biased region" description="Polar residues" evidence="18">
    <location>
        <begin position="1078"/>
        <end position="1094"/>
    </location>
</feature>
<dbReference type="InterPro" id="IPR011011">
    <property type="entry name" value="Znf_FYVE_PHD"/>
</dbReference>
<dbReference type="Gene3D" id="3.40.50.150">
    <property type="entry name" value="Vaccinia Virus protein VP39"/>
    <property type="match status" value="1"/>
</dbReference>
<evidence type="ECO:0000256" key="1">
    <source>
        <dbReference type="ARBA" id="ARBA00004123"/>
    </source>
</evidence>
<keyword evidence="12" id="KW-0863">Zinc-finger</keyword>
<dbReference type="Pfam" id="PF21255">
    <property type="entry name" value="DNMT3_ADD_GATA1-like"/>
    <property type="match status" value="1"/>
</dbReference>
<evidence type="ECO:0000256" key="2">
    <source>
        <dbReference type="ARBA" id="ARBA00004245"/>
    </source>
</evidence>
<feature type="domain" description="Calponin-homology (CH)" evidence="20">
    <location>
        <begin position="1564"/>
        <end position="1666"/>
    </location>
</feature>
<dbReference type="SUPFAM" id="SSF47576">
    <property type="entry name" value="Calponin-homology domain, CH-domain"/>
    <property type="match status" value="2"/>
</dbReference>
<dbReference type="PANTHER" id="PTHR10623">
    <property type="entry name" value="MICROTUBULE-ASSOCIATED PROTEIN RP/EB FAMILY MEMBER"/>
    <property type="match status" value="1"/>
</dbReference>
<evidence type="ECO:0000256" key="7">
    <source>
        <dbReference type="ARBA" id="ARBA00022618"/>
    </source>
</evidence>
<evidence type="ECO:0000313" key="23">
    <source>
        <dbReference type="EMBL" id="KAJ8370717.1"/>
    </source>
</evidence>
<feature type="domain" description="PWWP" evidence="21">
    <location>
        <begin position="895"/>
        <end position="950"/>
    </location>
</feature>
<dbReference type="InterPro" id="IPR018117">
    <property type="entry name" value="C5_DNA_meth_AS"/>
</dbReference>
<dbReference type="PROSITE" id="PS50021">
    <property type="entry name" value="CH"/>
    <property type="match status" value="2"/>
</dbReference>
<dbReference type="Pfam" id="PF00145">
    <property type="entry name" value="DNA_methylase"/>
    <property type="match status" value="1"/>
</dbReference>
<keyword evidence="14" id="KW-0862">Zinc</keyword>
<keyword evidence="9" id="KW-0949">S-adenosyl-L-methionine</keyword>
<dbReference type="SUPFAM" id="SSF57903">
    <property type="entry name" value="FYVE/PHD zinc finger"/>
    <property type="match status" value="1"/>
</dbReference>
<gene>
    <name evidence="23" type="ORF">SKAU_G00107450</name>
</gene>
<comment type="caution">
    <text evidence="23">The sequence shown here is derived from an EMBL/GenBank/DDBJ whole genome shotgun (WGS) entry which is preliminary data.</text>
</comment>
<dbReference type="GO" id="GO:0005634">
    <property type="term" value="C:nucleus"/>
    <property type="evidence" value="ECO:0007669"/>
    <property type="project" value="UniProtKB-SubCell"/>
</dbReference>
<dbReference type="InterPro" id="IPR036872">
    <property type="entry name" value="CH_dom_sf"/>
</dbReference>
<evidence type="ECO:0008006" key="25">
    <source>
        <dbReference type="Google" id="ProtNLM"/>
    </source>
</evidence>
<evidence type="ECO:0000256" key="12">
    <source>
        <dbReference type="ARBA" id="ARBA00022771"/>
    </source>
</evidence>
<dbReference type="PROSITE" id="PS51533">
    <property type="entry name" value="ADD"/>
    <property type="match status" value="1"/>
</dbReference>
<feature type="region of interest" description="Disordered" evidence="18">
    <location>
        <begin position="1678"/>
        <end position="1710"/>
    </location>
</feature>
<keyword evidence="19" id="KW-0472">Membrane</keyword>
<feature type="region of interest" description="Disordered" evidence="18">
    <location>
        <begin position="178"/>
        <end position="197"/>
    </location>
</feature>
<dbReference type="GO" id="GO:0008270">
    <property type="term" value="F:zinc ion binding"/>
    <property type="evidence" value="ECO:0007669"/>
    <property type="project" value="UniProtKB-KW"/>
</dbReference>
<evidence type="ECO:0000256" key="10">
    <source>
        <dbReference type="ARBA" id="ARBA00022701"/>
    </source>
</evidence>
<evidence type="ECO:0000256" key="11">
    <source>
        <dbReference type="ARBA" id="ARBA00022723"/>
    </source>
</evidence>
<evidence type="ECO:0000256" key="8">
    <source>
        <dbReference type="ARBA" id="ARBA00022679"/>
    </source>
</evidence>
<keyword evidence="7" id="KW-0132">Cell division</keyword>
<keyword evidence="15" id="KW-0206">Cytoskeleton</keyword>
<evidence type="ECO:0000256" key="14">
    <source>
        <dbReference type="ARBA" id="ARBA00022833"/>
    </source>
</evidence>
<dbReference type="OrthoDB" id="641149at2759"/>
<dbReference type="Proteomes" id="UP001152622">
    <property type="component" value="Chromosome 3"/>
</dbReference>
<dbReference type="FunFam" id="1.10.418.10:FF:000007">
    <property type="entry name" value="Microtubule-associated protein, RP/EB family, member 2"/>
    <property type="match status" value="1"/>
</dbReference>
<dbReference type="InterPro" id="IPR000313">
    <property type="entry name" value="PWWP_dom"/>
</dbReference>
<evidence type="ECO:0000259" key="21">
    <source>
        <dbReference type="PROSITE" id="PS50812"/>
    </source>
</evidence>
<accession>A0A9Q1G0F9</accession>
<proteinExistence type="inferred from homology"/>
<evidence type="ECO:0000256" key="6">
    <source>
        <dbReference type="ARBA" id="ARBA00022603"/>
    </source>
</evidence>
<feature type="compositionally biased region" description="Basic and acidic residues" evidence="18">
    <location>
        <begin position="1038"/>
        <end position="1061"/>
    </location>
</feature>
<dbReference type="Gene3D" id="2.20.70.90">
    <property type="match status" value="1"/>
</dbReference>
<feature type="compositionally biased region" description="Basic and acidic residues" evidence="18">
    <location>
        <begin position="1095"/>
        <end position="1114"/>
    </location>
</feature>
<organism evidence="23 24">
    <name type="scientific">Synaphobranchus kaupii</name>
    <name type="common">Kaup's arrowtooth eel</name>
    <dbReference type="NCBI Taxonomy" id="118154"/>
    <lineage>
        <taxon>Eukaryota</taxon>
        <taxon>Metazoa</taxon>
        <taxon>Chordata</taxon>
        <taxon>Craniata</taxon>
        <taxon>Vertebrata</taxon>
        <taxon>Euteleostomi</taxon>
        <taxon>Actinopterygii</taxon>
        <taxon>Neopterygii</taxon>
        <taxon>Teleostei</taxon>
        <taxon>Anguilliformes</taxon>
        <taxon>Synaphobranchidae</taxon>
        <taxon>Synaphobranchus</taxon>
    </lineage>
</organism>
<evidence type="ECO:0000256" key="18">
    <source>
        <dbReference type="SAM" id="MobiDB-lite"/>
    </source>
</evidence>
<dbReference type="Pfam" id="PF00307">
    <property type="entry name" value="CH"/>
    <property type="match status" value="2"/>
</dbReference>
<evidence type="ECO:0000256" key="15">
    <source>
        <dbReference type="ARBA" id="ARBA00023212"/>
    </source>
</evidence>
<dbReference type="InterPro" id="IPR001525">
    <property type="entry name" value="C5_MeTfrase"/>
</dbReference>